<keyword evidence="4" id="KW-1185">Reference proteome</keyword>
<dbReference type="InterPro" id="IPR046030">
    <property type="entry name" value="DUF5988"/>
</dbReference>
<dbReference type="EMBL" id="BAAAHD010000032">
    <property type="protein sequence ID" value="GAA0570584.1"/>
    <property type="molecule type" value="Genomic_DNA"/>
</dbReference>
<dbReference type="EMBL" id="JACHMV010000001">
    <property type="protein sequence ID" value="MBB4775914.1"/>
    <property type="molecule type" value="Genomic_DNA"/>
</dbReference>
<reference evidence="1" key="4">
    <citation type="submission" date="2023-12" db="EMBL/GenBank/DDBJ databases">
        <authorList>
            <person name="Sun Q."/>
            <person name="Inoue M."/>
        </authorList>
    </citation>
    <scope>NUCLEOTIDE SEQUENCE</scope>
    <source>
        <strain evidence="1">JCM 10667</strain>
    </source>
</reference>
<dbReference type="Proteomes" id="UP001501427">
    <property type="component" value="Unassembled WGS sequence"/>
</dbReference>
<gene>
    <name evidence="2" type="ORF">F4557_004332</name>
    <name evidence="1" type="ORF">GCM10009546_36670</name>
</gene>
<evidence type="ECO:0000313" key="1">
    <source>
        <dbReference type="EMBL" id="GAA0570584.1"/>
    </source>
</evidence>
<dbReference type="Pfam" id="PF19450">
    <property type="entry name" value="DUF5988"/>
    <property type="match status" value="1"/>
</dbReference>
<comment type="caution">
    <text evidence="2">The sequence shown here is derived from an EMBL/GenBank/DDBJ whole genome shotgun (WGS) entry which is preliminary data.</text>
</comment>
<evidence type="ECO:0000313" key="3">
    <source>
        <dbReference type="Proteomes" id="UP000549343"/>
    </source>
</evidence>
<sequence length="79" mass="9025">MKGLDDNAARSNPIDVVLVGGPDDLPVTARRMRAPAADETIKIPHRGGYEHFERERRLGRPDDRETPVFRWTMRTKIAE</sequence>
<evidence type="ECO:0000313" key="4">
    <source>
        <dbReference type="Proteomes" id="UP001501427"/>
    </source>
</evidence>
<reference evidence="2 3" key="3">
    <citation type="submission" date="2020-08" db="EMBL/GenBank/DDBJ databases">
        <title>Sequencing the genomes of 1000 actinobacteria strains.</title>
        <authorList>
            <person name="Klenk H.-P."/>
        </authorList>
    </citation>
    <scope>NUCLEOTIDE SEQUENCE [LARGE SCALE GENOMIC DNA]</scope>
    <source>
        <strain evidence="2 3">DSM 44772</strain>
    </source>
</reference>
<evidence type="ECO:0000313" key="2">
    <source>
        <dbReference type="EMBL" id="MBB4775914.1"/>
    </source>
</evidence>
<name>A0A7W7IF06_9ACTN</name>
<protein>
    <submittedName>
        <fullName evidence="1">DUF5988 family protein</fullName>
    </submittedName>
</protein>
<proteinExistence type="predicted"/>
<dbReference type="RefSeq" id="WP_184885484.1">
    <property type="nucleotide sequence ID" value="NZ_BAAAHD010000032.1"/>
</dbReference>
<accession>A0A7W7IF06</accession>
<dbReference type="AlphaFoldDB" id="A0A7W7IF06"/>
<reference evidence="4" key="2">
    <citation type="journal article" date="2019" name="Int. J. Syst. Evol. Microbiol.">
        <title>The Global Catalogue of Microorganisms (GCM) 10K type strain sequencing project: providing services to taxonomists for standard genome sequencing and annotation.</title>
        <authorList>
            <consortium name="The Broad Institute Genomics Platform"/>
            <consortium name="The Broad Institute Genome Sequencing Center for Infectious Disease"/>
            <person name="Wu L."/>
            <person name="Ma J."/>
        </authorList>
    </citation>
    <scope>NUCLEOTIDE SEQUENCE [LARGE SCALE GENOMIC DNA]</scope>
    <source>
        <strain evidence="4">JCM 10667</strain>
    </source>
</reference>
<organism evidence="2 3">
    <name type="scientific">Actinomadura livida</name>
    <dbReference type="NCBI Taxonomy" id="79909"/>
    <lineage>
        <taxon>Bacteria</taxon>
        <taxon>Bacillati</taxon>
        <taxon>Actinomycetota</taxon>
        <taxon>Actinomycetes</taxon>
        <taxon>Streptosporangiales</taxon>
        <taxon>Thermomonosporaceae</taxon>
        <taxon>Actinomadura</taxon>
    </lineage>
</organism>
<dbReference type="Proteomes" id="UP000549343">
    <property type="component" value="Unassembled WGS sequence"/>
</dbReference>
<reference evidence="1" key="1">
    <citation type="journal article" date="2014" name="Int. J. Syst. Evol. Microbiol.">
        <title>Complete genome of a new Firmicutes species belonging to the dominant human colonic microbiota ('Ruminococcus bicirculans') reveals two chromosomes and a selective capacity to utilize plant glucans.</title>
        <authorList>
            <consortium name="NISC Comparative Sequencing Program"/>
            <person name="Wegmann U."/>
            <person name="Louis P."/>
            <person name="Goesmann A."/>
            <person name="Henrissat B."/>
            <person name="Duncan S.H."/>
            <person name="Flint H.J."/>
        </authorList>
    </citation>
    <scope>NUCLEOTIDE SEQUENCE</scope>
    <source>
        <strain evidence="1">JCM 10667</strain>
    </source>
</reference>